<evidence type="ECO:0000259" key="9">
    <source>
        <dbReference type="PROSITE" id="PS51405"/>
    </source>
</evidence>
<evidence type="ECO:0000313" key="10">
    <source>
        <dbReference type="EMBL" id="KAL0577960.1"/>
    </source>
</evidence>
<keyword evidence="11" id="KW-1185">Reference proteome</keyword>
<evidence type="ECO:0000256" key="5">
    <source>
        <dbReference type="ARBA" id="ARBA00023002"/>
    </source>
</evidence>
<organism evidence="10 11">
    <name type="scientific">Marasmius crinis-equi</name>
    <dbReference type="NCBI Taxonomy" id="585013"/>
    <lineage>
        <taxon>Eukaryota</taxon>
        <taxon>Fungi</taxon>
        <taxon>Dikarya</taxon>
        <taxon>Basidiomycota</taxon>
        <taxon>Agaricomycotina</taxon>
        <taxon>Agaricomycetes</taxon>
        <taxon>Agaricomycetidae</taxon>
        <taxon>Agaricales</taxon>
        <taxon>Marasmiineae</taxon>
        <taxon>Marasmiaceae</taxon>
        <taxon>Marasmius</taxon>
    </lineage>
</organism>
<dbReference type="EMBL" id="JBAHYK010000127">
    <property type="protein sequence ID" value="KAL0577960.1"/>
    <property type="molecule type" value="Genomic_DNA"/>
</dbReference>
<reference evidence="10 11" key="1">
    <citation type="submission" date="2024-02" db="EMBL/GenBank/DDBJ databases">
        <title>A draft genome for the cacao thread blight pathogen Marasmius crinis-equi.</title>
        <authorList>
            <person name="Cohen S.P."/>
            <person name="Baruah I.K."/>
            <person name="Amoako-Attah I."/>
            <person name="Bukari Y."/>
            <person name="Meinhardt L.W."/>
            <person name="Bailey B.A."/>
        </authorList>
    </citation>
    <scope>NUCLEOTIDE SEQUENCE [LARGE SCALE GENOMIC DNA]</scope>
    <source>
        <strain evidence="10 11">GH-76</strain>
    </source>
</reference>
<dbReference type="Pfam" id="PF01328">
    <property type="entry name" value="Peroxidase_2"/>
    <property type="match status" value="1"/>
</dbReference>
<evidence type="ECO:0000313" key="11">
    <source>
        <dbReference type="Proteomes" id="UP001465976"/>
    </source>
</evidence>
<dbReference type="InterPro" id="IPR036851">
    <property type="entry name" value="Chloroperoxidase-like_sf"/>
</dbReference>
<feature type="region of interest" description="Disordered" evidence="8">
    <location>
        <begin position="1"/>
        <end position="22"/>
    </location>
</feature>
<proteinExistence type="inferred from homology"/>
<name>A0ABR3FR75_9AGAR</name>
<evidence type="ECO:0000256" key="1">
    <source>
        <dbReference type="ARBA" id="ARBA00001970"/>
    </source>
</evidence>
<evidence type="ECO:0000256" key="8">
    <source>
        <dbReference type="SAM" id="MobiDB-lite"/>
    </source>
</evidence>
<gene>
    <name evidence="10" type="primary">APO1_1</name>
    <name evidence="10" type="ORF">V5O48_004031</name>
</gene>
<keyword evidence="6" id="KW-0408">Iron</keyword>
<dbReference type="PANTHER" id="PTHR33577">
    <property type="entry name" value="STERIGMATOCYSTIN BIOSYNTHESIS PEROXIDASE STCC-RELATED"/>
    <property type="match status" value="1"/>
</dbReference>
<keyword evidence="5 10" id="KW-0560">Oxidoreductase</keyword>
<dbReference type="PANTHER" id="PTHR33577:SF16">
    <property type="entry name" value="HEME HALOPEROXIDASE FAMILY PROFILE DOMAIN-CONTAINING PROTEIN"/>
    <property type="match status" value="1"/>
</dbReference>
<dbReference type="PROSITE" id="PS51405">
    <property type="entry name" value="HEME_HALOPEROXIDASE"/>
    <property type="match status" value="1"/>
</dbReference>
<keyword evidence="2 10" id="KW-0575">Peroxidase</keyword>
<protein>
    <submittedName>
        <fullName evidence="10">Aromatic peroxygenase</fullName>
        <ecNumber evidence="10">1.11.2.1</ecNumber>
    </submittedName>
</protein>
<keyword evidence="3" id="KW-0349">Heme</keyword>
<comment type="cofactor">
    <cofactor evidence="1">
        <name>heme b</name>
        <dbReference type="ChEBI" id="CHEBI:60344"/>
    </cofactor>
</comment>
<evidence type="ECO:0000256" key="7">
    <source>
        <dbReference type="ARBA" id="ARBA00025795"/>
    </source>
</evidence>
<evidence type="ECO:0000256" key="4">
    <source>
        <dbReference type="ARBA" id="ARBA00022723"/>
    </source>
</evidence>
<sequence length="90" mass="9871">MIIRGKSSPTDGDPPEPTIIGGLNTHAVFEGDASMTRTDDFFGDNHSFSQISWDQFVDSSNRFGAGKYDCAVAAELRFQRIQESIATNPE</sequence>
<evidence type="ECO:0000256" key="3">
    <source>
        <dbReference type="ARBA" id="ARBA00022617"/>
    </source>
</evidence>
<dbReference type="GO" id="GO:0004601">
    <property type="term" value="F:peroxidase activity"/>
    <property type="evidence" value="ECO:0007669"/>
    <property type="project" value="UniProtKB-KW"/>
</dbReference>
<evidence type="ECO:0000256" key="2">
    <source>
        <dbReference type="ARBA" id="ARBA00022559"/>
    </source>
</evidence>
<accession>A0ABR3FR75</accession>
<dbReference type="InterPro" id="IPR000028">
    <property type="entry name" value="Chloroperoxidase"/>
</dbReference>
<comment type="similarity">
    <text evidence="7">Belongs to the chloroperoxidase family.</text>
</comment>
<dbReference type="EC" id="1.11.2.1" evidence="10"/>
<evidence type="ECO:0000256" key="6">
    <source>
        <dbReference type="ARBA" id="ARBA00023004"/>
    </source>
</evidence>
<feature type="domain" description="Heme haloperoxidase family profile" evidence="9">
    <location>
        <begin position="1"/>
        <end position="90"/>
    </location>
</feature>
<dbReference type="Gene3D" id="1.10.489.10">
    <property type="entry name" value="Chloroperoxidase-like"/>
    <property type="match status" value="1"/>
</dbReference>
<comment type="caution">
    <text evidence="10">The sequence shown here is derived from an EMBL/GenBank/DDBJ whole genome shotgun (WGS) entry which is preliminary data.</text>
</comment>
<dbReference type="Proteomes" id="UP001465976">
    <property type="component" value="Unassembled WGS sequence"/>
</dbReference>
<keyword evidence="4" id="KW-0479">Metal-binding</keyword>